<dbReference type="PANTHER" id="PTHR10677:SF3">
    <property type="entry name" value="FI07626P-RELATED"/>
    <property type="match status" value="1"/>
</dbReference>
<dbReference type="Pfam" id="PF23195">
    <property type="entry name" value="UBQLN1"/>
    <property type="match status" value="1"/>
</dbReference>
<accession>A0ABQ7JD61</accession>
<dbReference type="InterPro" id="IPR000626">
    <property type="entry name" value="Ubiquitin-like_dom"/>
</dbReference>
<reference evidence="4 5" key="1">
    <citation type="journal article" date="2020" name="bioRxiv">
        <title>Metabolic contributions of an alphaproteobacterial endosymbiont in the apicomplexan Cardiosporidium cionae.</title>
        <authorList>
            <person name="Hunter E.S."/>
            <person name="Paight C.J."/>
            <person name="Lane C.E."/>
        </authorList>
    </citation>
    <scope>NUCLEOTIDE SEQUENCE [LARGE SCALE GENOMIC DNA]</scope>
    <source>
        <strain evidence="4">ESH_2018</strain>
    </source>
</reference>
<evidence type="ECO:0000313" key="5">
    <source>
        <dbReference type="Proteomes" id="UP000823046"/>
    </source>
</evidence>
<dbReference type="Gene3D" id="3.10.20.90">
    <property type="entry name" value="Phosphatidylinositol 3-kinase Catalytic Subunit, Chain A, domain 1"/>
    <property type="match status" value="1"/>
</dbReference>
<dbReference type="Proteomes" id="UP000823046">
    <property type="component" value="Unassembled WGS sequence"/>
</dbReference>
<dbReference type="SMART" id="SM00213">
    <property type="entry name" value="UBQ"/>
    <property type="match status" value="1"/>
</dbReference>
<dbReference type="SUPFAM" id="SSF46934">
    <property type="entry name" value="UBA-like"/>
    <property type="match status" value="1"/>
</dbReference>
<feature type="compositionally biased region" description="Low complexity" evidence="1">
    <location>
        <begin position="11"/>
        <end position="23"/>
    </location>
</feature>
<proteinExistence type="predicted"/>
<dbReference type="InterPro" id="IPR015496">
    <property type="entry name" value="Ubiquilin"/>
</dbReference>
<dbReference type="Gene3D" id="1.10.260.100">
    <property type="match status" value="1"/>
</dbReference>
<dbReference type="PROSITE" id="PS50053">
    <property type="entry name" value="UBIQUITIN_2"/>
    <property type="match status" value="1"/>
</dbReference>
<dbReference type="CDD" id="cd17039">
    <property type="entry name" value="Ubl_ubiquitin_like"/>
    <property type="match status" value="1"/>
</dbReference>
<dbReference type="PROSITE" id="PS50030">
    <property type="entry name" value="UBA"/>
    <property type="match status" value="1"/>
</dbReference>
<organism evidence="4 5">
    <name type="scientific">Cardiosporidium cionae</name>
    <dbReference type="NCBI Taxonomy" id="476202"/>
    <lineage>
        <taxon>Eukaryota</taxon>
        <taxon>Sar</taxon>
        <taxon>Alveolata</taxon>
        <taxon>Apicomplexa</taxon>
        <taxon>Aconoidasida</taxon>
        <taxon>Nephromycida</taxon>
        <taxon>Cardiosporidium</taxon>
    </lineage>
</organism>
<keyword evidence="5" id="KW-1185">Reference proteome</keyword>
<feature type="compositionally biased region" description="Polar residues" evidence="1">
    <location>
        <begin position="394"/>
        <end position="433"/>
    </location>
</feature>
<dbReference type="Gene3D" id="1.10.8.10">
    <property type="entry name" value="DNA helicase RuvA subunit, C-terminal domain"/>
    <property type="match status" value="1"/>
</dbReference>
<feature type="region of interest" description="Disordered" evidence="1">
    <location>
        <begin position="1"/>
        <end position="49"/>
    </location>
</feature>
<evidence type="ECO:0000259" key="3">
    <source>
        <dbReference type="PROSITE" id="PS50053"/>
    </source>
</evidence>
<dbReference type="Pfam" id="PF00240">
    <property type="entry name" value="ubiquitin"/>
    <property type="match status" value="1"/>
</dbReference>
<feature type="domain" description="Ubiquitin-like" evidence="3">
    <location>
        <begin position="94"/>
        <end position="162"/>
    </location>
</feature>
<feature type="domain" description="UBA" evidence="2">
    <location>
        <begin position="481"/>
        <end position="523"/>
    </location>
</feature>
<dbReference type="InterPro" id="IPR006636">
    <property type="entry name" value="STI1_HS-bd"/>
</dbReference>
<dbReference type="InterPro" id="IPR009060">
    <property type="entry name" value="UBA-like_sf"/>
</dbReference>
<feature type="compositionally biased region" description="Polar residues" evidence="1">
    <location>
        <begin position="37"/>
        <end position="49"/>
    </location>
</feature>
<dbReference type="SMART" id="SM00727">
    <property type="entry name" value="STI1"/>
    <property type="match status" value="1"/>
</dbReference>
<sequence>MGDESADMRPSSSTQNNSTSDDSVCSTQTEEAKVEQETPTTPLTGQSYCPATIIQPNPPIDDMSAINNENSLPSIVPQSPCDGIEADPISENNMILQIKLLTGATHSVASHANETVLSLKEKISLVTSVPPESQRLVAAGRLLEDSKSLDFYNIRGNRIIYVTRNIASTVNTSIPSGNANYSWQNPLSPPTNSPPVDQNAFGNAGFMDGILNSMMQNVVDNPDLLRMMFESNPMFSELRERNPELSHILDDPQMLRQCMELMRNPSLMREMTRSTDRAMSNIEAIPGGFNALRRMYHNIQEPMWNATIESTLAPGGNLATEISPAYNLGTDQPPTTEAMPNPWAPPRSRGDSLRPSTPATVPNLSSSDIPQLSQSRPRNWNSSARNVLNHAPPLSSSQVLDNRNAFPSPQNLNDGSALPSSTQRQNALPGLNQNMGRVLPGMNRVGPIHQLQQLLQNVNLGGIDTGNTSAGNSADSVESLEVQYRLQLTALRDMGFTDTQQCLRVLQQTGGNINRAIDQLLNDGASFHTT</sequence>
<comment type="caution">
    <text evidence="4">The sequence shown here is derived from an EMBL/GenBank/DDBJ whole genome shotgun (WGS) entry which is preliminary data.</text>
</comment>
<dbReference type="SMART" id="SM00165">
    <property type="entry name" value="UBA"/>
    <property type="match status" value="1"/>
</dbReference>
<evidence type="ECO:0000259" key="2">
    <source>
        <dbReference type="PROSITE" id="PS50030"/>
    </source>
</evidence>
<dbReference type="CDD" id="cd14399">
    <property type="entry name" value="UBA_PLICs"/>
    <property type="match status" value="1"/>
</dbReference>
<evidence type="ECO:0000256" key="1">
    <source>
        <dbReference type="SAM" id="MobiDB-lite"/>
    </source>
</evidence>
<protein>
    <submittedName>
        <fullName evidence="4">Ubiquitin family protein</fullName>
    </submittedName>
</protein>
<dbReference type="InterPro" id="IPR015940">
    <property type="entry name" value="UBA"/>
</dbReference>
<name>A0ABQ7JD61_9APIC</name>
<dbReference type="EMBL" id="JADAQX010000107">
    <property type="protein sequence ID" value="KAF8821930.1"/>
    <property type="molecule type" value="Genomic_DNA"/>
</dbReference>
<evidence type="ECO:0000313" key="4">
    <source>
        <dbReference type="EMBL" id="KAF8821930.1"/>
    </source>
</evidence>
<gene>
    <name evidence="4" type="ORF">IE077_000141</name>
</gene>
<dbReference type="PANTHER" id="PTHR10677">
    <property type="entry name" value="UBIQUILIN"/>
    <property type="match status" value="1"/>
</dbReference>
<feature type="compositionally biased region" description="Polar residues" evidence="1">
    <location>
        <begin position="354"/>
        <end position="386"/>
    </location>
</feature>
<dbReference type="Pfam" id="PF00627">
    <property type="entry name" value="UBA"/>
    <property type="match status" value="1"/>
</dbReference>
<dbReference type="InterPro" id="IPR029071">
    <property type="entry name" value="Ubiquitin-like_domsf"/>
</dbReference>
<feature type="region of interest" description="Disordered" evidence="1">
    <location>
        <begin position="323"/>
        <end position="433"/>
    </location>
</feature>
<dbReference type="SUPFAM" id="SSF54236">
    <property type="entry name" value="Ubiquitin-like"/>
    <property type="match status" value="1"/>
</dbReference>